<accession>E8UZN7</accession>
<name>E8UZN7_TERSS</name>
<feature type="domain" description="RNA polymerase sigma-70 region 2" evidence="6">
    <location>
        <begin position="47"/>
        <end position="109"/>
    </location>
</feature>
<evidence type="ECO:0000313" key="9">
    <source>
        <dbReference type="Proteomes" id="UP000006844"/>
    </source>
</evidence>
<feature type="domain" description="RNA polymerase sigma-70 region 4" evidence="7">
    <location>
        <begin position="153"/>
        <end position="202"/>
    </location>
</feature>
<dbReference type="Gene3D" id="1.10.10.10">
    <property type="entry name" value="Winged helix-like DNA-binding domain superfamily/Winged helix DNA-binding domain"/>
    <property type="match status" value="1"/>
</dbReference>
<comment type="similarity">
    <text evidence="1">Belongs to the sigma-70 factor family. ECF subfamily.</text>
</comment>
<dbReference type="HOGENOM" id="CLU_047691_3_0_0"/>
<evidence type="ECO:0000256" key="3">
    <source>
        <dbReference type="ARBA" id="ARBA00023082"/>
    </source>
</evidence>
<dbReference type="InterPro" id="IPR014284">
    <property type="entry name" value="RNA_pol_sigma-70_dom"/>
</dbReference>
<dbReference type="NCBIfam" id="TIGR02937">
    <property type="entry name" value="sigma70-ECF"/>
    <property type="match status" value="1"/>
</dbReference>
<keyword evidence="3" id="KW-0731">Sigma factor</keyword>
<gene>
    <name evidence="8" type="ordered locus">AciPR4_3627</name>
</gene>
<evidence type="ECO:0000259" key="6">
    <source>
        <dbReference type="Pfam" id="PF04542"/>
    </source>
</evidence>
<dbReference type="GO" id="GO:0016987">
    <property type="term" value="F:sigma factor activity"/>
    <property type="evidence" value="ECO:0007669"/>
    <property type="project" value="UniProtKB-KW"/>
</dbReference>
<dbReference type="InterPro" id="IPR007627">
    <property type="entry name" value="RNA_pol_sigma70_r2"/>
</dbReference>
<dbReference type="InterPro" id="IPR013325">
    <property type="entry name" value="RNA_pol_sigma_r2"/>
</dbReference>
<dbReference type="SUPFAM" id="SSF88946">
    <property type="entry name" value="Sigma2 domain of RNA polymerase sigma factors"/>
    <property type="match status" value="1"/>
</dbReference>
<dbReference type="KEGG" id="tsa:AciPR4_3627"/>
<dbReference type="InterPro" id="IPR013324">
    <property type="entry name" value="RNA_pol_sigma_r3/r4-like"/>
</dbReference>
<evidence type="ECO:0000256" key="1">
    <source>
        <dbReference type="ARBA" id="ARBA00010641"/>
    </source>
</evidence>
<organism evidence="8 9">
    <name type="scientific">Terriglobus saanensis (strain ATCC BAA-1853 / DSM 23119 / SP1PR4)</name>
    <dbReference type="NCBI Taxonomy" id="401053"/>
    <lineage>
        <taxon>Bacteria</taxon>
        <taxon>Pseudomonadati</taxon>
        <taxon>Acidobacteriota</taxon>
        <taxon>Terriglobia</taxon>
        <taxon>Terriglobales</taxon>
        <taxon>Acidobacteriaceae</taxon>
        <taxon>Terriglobus</taxon>
    </lineage>
</organism>
<evidence type="ECO:0000256" key="2">
    <source>
        <dbReference type="ARBA" id="ARBA00023015"/>
    </source>
</evidence>
<dbReference type="AlphaFoldDB" id="E8UZN7"/>
<keyword evidence="2" id="KW-0805">Transcription regulation</keyword>
<evidence type="ECO:0000259" key="7">
    <source>
        <dbReference type="Pfam" id="PF04545"/>
    </source>
</evidence>
<dbReference type="Proteomes" id="UP000006844">
    <property type="component" value="Chromosome"/>
</dbReference>
<dbReference type="InterPro" id="IPR007630">
    <property type="entry name" value="RNA_pol_sigma70_r4"/>
</dbReference>
<protein>
    <submittedName>
        <fullName evidence="8">RNA polymerase, sigma-24 subunit, ECF subfamily</fullName>
    </submittedName>
</protein>
<dbReference type="InterPro" id="IPR036388">
    <property type="entry name" value="WH-like_DNA-bd_sf"/>
</dbReference>
<dbReference type="CDD" id="cd06171">
    <property type="entry name" value="Sigma70_r4"/>
    <property type="match status" value="1"/>
</dbReference>
<dbReference type="STRING" id="401053.AciPR4_3627"/>
<keyword evidence="9" id="KW-1185">Reference proteome</keyword>
<proteinExistence type="inferred from homology"/>
<evidence type="ECO:0000256" key="5">
    <source>
        <dbReference type="ARBA" id="ARBA00023163"/>
    </source>
</evidence>
<dbReference type="SUPFAM" id="SSF88659">
    <property type="entry name" value="Sigma3 and sigma4 domains of RNA polymerase sigma factors"/>
    <property type="match status" value="1"/>
</dbReference>
<reference evidence="8 9" key="1">
    <citation type="journal article" date="2012" name="Stand. Genomic Sci.">
        <title>Complete genome sequence of Terriglobus saanensis type strain SP1PR4(T), an Acidobacteria from tundra soil.</title>
        <authorList>
            <person name="Rawat S.R."/>
            <person name="Mannisto M.K."/>
            <person name="Starovoytov V."/>
            <person name="Goodwin L."/>
            <person name="Nolan M."/>
            <person name="Hauser L."/>
            <person name="Land M."/>
            <person name="Davenport K.W."/>
            <person name="Woyke T."/>
            <person name="Haggblom M.M."/>
        </authorList>
    </citation>
    <scope>NUCLEOTIDE SEQUENCE</scope>
    <source>
        <strain evidence="9">ATCC BAA-1853 / DSM 23119 / SP1PR4</strain>
    </source>
</reference>
<keyword evidence="5" id="KW-0804">Transcription</keyword>
<sequence>MSQSPLWSEEKRSPAVVIPIGPDIGPISDESLMAQVLGGHKEALAELFRRYSRLVFSIGVRVLRDAGEAEEIVQEVFFYVHQKVGQFDASRGMAKAWIAQIAHHRAIDRRGFLHRRHFYVGTDVTLLADTLAGNDNLEREIVSRLNRVHLQQAFEELSDKQRITLELYFFEGLELMEIAERMNESSENVRHFYYRGLQKLRKNSFVQSLKENQER</sequence>
<dbReference type="PANTHER" id="PTHR43133">
    <property type="entry name" value="RNA POLYMERASE ECF-TYPE SIGMA FACTO"/>
    <property type="match status" value="1"/>
</dbReference>
<dbReference type="PANTHER" id="PTHR43133:SF62">
    <property type="entry name" value="RNA POLYMERASE SIGMA FACTOR SIGZ"/>
    <property type="match status" value="1"/>
</dbReference>
<evidence type="ECO:0000256" key="4">
    <source>
        <dbReference type="ARBA" id="ARBA00023125"/>
    </source>
</evidence>
<dbReference type="GO" id="GO:0006352">
    <property type="term" value="P:DNA-templated transcription initiation"/>
    <property type="evidence" value="ECO:0007669"/>
    <property type="project" value="InterPro"/>
</dbReference>
<dbReference type="EMBL" id="CP002467">
    <property type="protein sequence ID" value="ADV84380.1"/>
    <property type="molecule type" value="Genomic_DNA"/>
</dbReference>
<keyword evidence="4" id="KW-0238">DNA-binding</keyword>
<dbReference type="InterPro" id="IPR039425">
    <property type="entry name" value="RNA_pol_sigma-70-like"/>
</dbReference>
<dbReference type="Gene3D" id="1.10.1740.10">
    <property type="match status" value="1"/>
</dbReference>
<dbReference type="Pfam" id="PF04542">
    <property type="entry name" value="Sigma70_r2"/>
    <property type="match status" value="1"/>
</dbReference>
<evidence type="ECO:0000313" key="8">
    <source>
        <dbReference type="EMBL" id="ADV84380.1"/>
    </source>
</evidence>
<dbReference type="GO" id="GO:0003677">
    <property type="term" value="F:DNA binding"/>
    <property type="evidence" value="ECO:0007669"/>
    <property type="project" value="UniProtKB-KW"/>
</dbReference>
<dbReference type="eggNOG" id="COG1595">
    <property type="taxonomic scope" value="Bacteria"/>
</dbReference>
<dbReference type="Pfam" id="PF04545">
    <property type="entry name" value="Sigma70_r4"/>
    <property type="match status" value="1"/>
</dbReference>